<dbReference type="GO" id="GO:0008276">
    <property type="term" value="F:protein methyltransferase activity"/>
    <property type="evidence" value="ECO:0007669"/>
    <property type="project" value="TreeGrafter"/>
</dbReference>
<dbReference type="KEGG" id="kol:Kole_0327"/>
<dbReference type="SUPFAM" id="SSF53335">
    <property type="entry name" value="S-adenosyl-L-methionine-dependent methyltransferases"/>
    <property type="match status" value="1"/>
</dbReference>
<dbReference type="HOGENOM" id="CLU_049382_0_2_0"/>
<evidence type="ECO:0000256" key="2">
    <source>
        <dbReference type="ARBA" id="ARBA00022679"/>
    </source>
</evidence>
<dbReference type="InterPro" id="IPR050078">
    <property type="entry name" value="Ribosomal_L11_MeTrfase_PrmA"/>
</dbReference>
<proteinExistence type="predicted"/>
<dbReference type="PANTHER" id="PTHR43648">
    <property type="entry name" value="ELECTRON TRANSFER FLAVOPROTEIN BETA SUBUNIT LYSINE METHYLTRANSFERASE"/>
    <property type="match status" value="1"/>
</dbReference>
<dbReference type="PANTHER" id="PTHR43648:SF1">
    <property type="entry name" value="ELECTRON TRANSFER FLAVOPROTEIN BETA SUBUNIT LYSINE METHYLTRANSFERASE"/>
    <property type="match status" value="1"/>
</dbReference>
<dbReference type="EMBL" id="CP001634">
    <property type="protein sequence ID" value="ACR79052.1"/>
    <property type="molecule type" value="Genomic_DNA"/>
</dbReference>
<protein>
    <submittedName>
        <fullName evidence="3">Ribosomal L11 methyltransferase</fullName>
    </submittedName>
</protein>
<dbReference type="AlphaFoldDB" id="C5CDG8"/>
<gene>
    <name evidence="3" type="ordered locus">Kole_0327</name>
</gene>
<reference evidence="3 4" key="1">
    <citation type="submission" date="2009-06" db="EMBL/GenBank/DDBJ databases">
        <title>Complete sequence of Thermotogales bacterium TBF 19.5.1.</title>
        <authorList>
            <consortium name="US DOE Joint Genome Institute"/>
            <person name="Lucas S."/>
            <person name="Copeland A."/>
            <person name="Lapidus A."/>
            <person name="Glavina del Rio T."/>
            <person name="Tice H."/>
            <person name="Bruce D."/>
            <person name="Goodwin L."/>
            <person name="Pitluck S."/>
            <person name="Chertkov O."/>
            <person name="Brettin T."/>
            <person name="Detter J.C."/>
            <person name="Han C."/>
            <person name="Schmutz J."/>
            <person name="Larimer F."/>
            <person name="Land M."/>
            <person name="Hauser L."/>
            <person name="Kyrpides N."/>
            <person name="Ovchinnikova G."/>
            <person name="Noll K."/>
        </authorList>
    </citation>
    <scope>NUCLEOTIDE SEQUENCE [LARGE SCALE GENOMIC DNA]</scope>
    <source>
        <strain evidence="4">ATCC BAA-1733 / DSM 21960 / TBF 19.5.1</strain>
    </source>
</reference>
<dbReference type="RefSeq" id="WP_012744839.1">
    <property type="nucleotide sequence ID" value="NC_012785.1"/>
</dbReference>
<keyword evidence="2" id="KW-0808">Transferase</keyword>
<dbReference type="Pfam" id="PF06325">
    <property type="entry name" value="PrmA"/>
    <property type="match status" value="1"/>
</dbReference>
<evidence type="ECO:0000256" key="1">
    <source>
        <dbReference type="ARBA" id="ARBA00022603"/>
    </source>
</evidence>
<dbReference type="OrthoDB" id="9785995at2"/>
<dbReference type="Gene3D" id="3.40.50.150">
    <property type="entry name" value="Vaccinia Virus protein VP39"/>
    <property type="match status" value="1"/>
</dbReference>
<sequence>MFERYKHFVAIVNNETREELEDLSVKNGFFNIYFENVSDGEWIAHLYLVADEEVPDFLKDFPFKYLEDESSDNWHKKFRESLKPFELCDGITVVPLEKPAPIYQNDQIGIIPGLAFGTGLHESTRLAAELLKKFLKPGDSLLDVGCGTGILSVLAAKLRAGHVVGIDNDPNAIEKTRETSKINGVSLNILESNFLQALASDEKFHIIVSNMIVELLSKFYEDAKNFLYDDGILILSGIISNKEEKFTEELKRHYLLLERKAEGEWVALAMKKK</sequence>
<accession>C5CDG8</accession>
<reference evidence="3 4" key="2">
    <citation type="journal article" date="2011" name="J. Bacteriol.">
        <title>Genome Sequence of Kosmotoga olearia Strain TBF 19.5.1, a Thermophilic Bacterium with a Wide Growth Temperature Range, Isolated from the Troll B Oil Platform in the North Sea.</title>
        <authorList>
            <person name="Swithers K.S."/>
            <person name="Dipippo J.L."/>
            <person name="Bruce D.C."/>
            <person name="Detter C."/>
            <person name="Tapia R."/>
            <person name="Han S."/>
            <person name="Goodwin L.A."/>
            <person name="Han J."/>
            <person name="Woyke T."/>
            <person name="Pitluck S."/>
            <person name="Pennacchio L."/>
            <person name="Nolan M."/>
            <person name="Mikhailova N."/>
            <person name="Land M.L."/>
            <person name="Nesbo C.L."/>
            <person name="Gogarten J.P."/>
            <person name="Noll K.M."/>
        </authorList>
    </citation>
    <scope>NUCLEOTIDE SEQUENCE [LARGE SCALE GENOMIC DNA]</scope>
    <source>
        <strain evidence="4">ATCC BAA-1733 / DSM 21960 / TBF 19.5.1</strain>
    </source>
</reference>
<name>C5CDG8_KOSOT</name>
<evidence type="ECO:0000313" key="4">
    <source>
        <dbReference type="Proteomes" id="UP000002382"/>
    </source>
</evidence>
<dbReference type="CDD" id="cd02440">
    <property type="entry name" value="AdoMet_MTases"/>
    <property type="match status" value="1"/>
</dbReference>
<dbReference type="eggNOG" id="COG2264">
    <property type="taxonomic scope" value="Bacteria"/>
</dbReference>
<evidence type="ECO:0000313" key="3">
    <source>
        <dbReference type="EMBL" id="ACR79052.1"/>
    </source>
</evidence>
<keyword evidence="4" id="KW-1185">Reference proteome</keyword>
<dbReference type="Proteomes" id="UP000002382">
    <property type="component" value="Chromosome"/>
</dbReference>
<organism evidence="3 4">
    <name type="scientific">Kosmotoga olearia (strain ATCC BAA-1733 / DSM 21960 / TBF 19.5.1)</name>
    <dbReference type="NCBI Taxonomy" id="521045"/>
    <lineage>
        <taxon>Bacteria</taxon>
        <taxon>Thermotogati</taxon>
        <taxon>Thermotogota</taxon>
        <taxon>Thermotogae</taxon>
        <taxon>Kosmotogales</taxon>
        <taxon>Kosmotogaceae</taxon>
        <taxon>Kosmotoga</taxon>
    </lineage>
</organism>
<dbReference type="STRING" id="521045.Kole_0327"/>
<dbReference type="GO" id="GO:0032259">
    <property type="term" value="P:methylation"/>
    <property type="evidence" value="ECO:0007669"/>
    <property type="project" value="UniProtKB-KW"/>
</dbReference>
<keyword evidence="1 3" id="KW-0489">Methyltransferase</keyword>
<dbReference type="InterPro" id="IPR029063">
    <property type="entry name" value="SAM-dependent_MTases_sf"/>
</dbReference>